<feature type="compositionally biased region" description="Basic residues" evidence="1">
    <location>
        <begin position="78"/>
        <end position="88"/>
    </location>
</feature>
<evidence type="ECO:0000256" key="1">
    <source>
        <dbReference type="SAM" id="MobiDB-lite"/>
    </source>
</evidence>
<reference evidence="3 4" key="1">
    <citation type="journal article" date="2015" name="Int. J. Syst. Evol. Microbiol.">
        <title>Sporolactobacillus shoreae sp. nov. and Sporolactobacillus spathodeae sp. nov., two spore-forming lactic acid bacteria isolated from tree barks in Thailand.</title>
        <authorList>
            <person name="Thamacharoensuk T."/>
            <person name="Kitahara M."/>
            <person name="Ohkuma M."/>
            <person name="Thongchul N."/>
            <person name="Tanasupawat S."/>
        </authorList>
    </citation>
    <scope>NUCLEOTIDE SEQUENCE [LARGE SCALE GENOMIC DNA]</scope>
    <source>
        <strain evidence="3 4">BK92</strain>
    </source>
</reference>
<protein>
    <recommendedName>
        <fullName evidence="5">Swarming motility protein SwrB</fullName>
    </recommendedName>
</protein>
<proteinExistence type="predicted"/>
<keyword evidence="2" id="KW-0812">Transmembrane</keyword>
<feature type="transmembrane region" description="Helical" evidence="2">
    <location>
        <begin position="6"/>
        <end position="24"/>
    </location>
</feature>
<name>A0A4Z0GVG8_9BACL</name>
<keyword evidence="2" id="KW-0472">Membrane</keyword>
<evidence type="ECO:0000313" key="3">
    <source>
        <dbReference type="EMBL" id="TGB00306.1"/>
    </source>
</evidence>
<keyword evidence="4" id="KW-1185">Reference proteome</keyword>
<dbReference type="AlphaFoldDB" id="A0A4Z0GVG8"/>
<evidence type="ECO:0000256" key="2">
    <source>
        <dbReference type="SAM" id="Phobius"/>
    </source>
</evidence>
<evidence type="ECO:0000313" key="4">
    <source>
        <dbReference type="Proteomes" id="UP000298347"/>
    </source>
</evidence>
<dbReference type="EMBL" id="SRJD01000001">
    <property type="protein sequence ID" value="TGB00306.1"/>
    <property type="molecule type" value="Genomic_DNA"/>
</dbReference>
<sequence length="190" mass="21791">MAALWITFNFLLIILAFYLILQLYQRIRLLQQTNSKQLTQEIEDIFAAYLEDARAENDRLISTLNESLKTEPSSRQKSTTKRGRPSRAKKTDINPQVEEQDHDQSTPFSQVLKNESALQESAVEKKVPTAGREKNEWMPPVDEVSDKVEESLYLQALKLKNRGNTITEIAKELNRGRGEVELLLKFQGKG</sequence>
<evidence type="ECO:0008006" key="5">
    <source>
        <dbReference type="Google" id="ProtNLM"/>
    </source>
</evidence>
<feature type="region of interest" description="Disordered" evidence="1">
    <location>
        <begin position="64"/>
        <end position="108"/>
    </location>
</feature>
<dbReference type="OrthoDB" id="1708317at2"/>
<comment type="caution">
    <text evidence="3">The sequence shown here is derived from an EMBL/GenBank/DDBJ whole genome shotgun (WGS) entry which is preliminary data.</text>
</comment>
<organism evidence="3 4">
    <name type="scientific">Sporolactobacillus shoreae</name>
    <dbReference type="NCBI Taxonomy" id="1465501"/>
    <lineage>
        <taxon>Bacteria</taxon>
        <taxon>Bacillati</taxon>
        <taxon>Bacillota</taxon>
        <taxon>Bacilli</taxon>
        <taxon>Bacillales</taxon>
        <taxon>Sporolactobacillaceae</taxon>
        <taxon>Sporolactobacillus</taxon>
    </lineage>
</organism>
<accession>A0A4Z0GVG8</accession>
<dbReference type="RefSeq" id="WP_135346952.1">
    <property type="nucleotide sequence ID" value="NZ_SRJD01000001.1"/>
</dbReference>
<keyword evidence="2" id="KW-1133">Transmembrane helix</keyword>
<gene>
    <name evidence="3" type="ORF">E4665_01125</name>
</gene>
<dbReference type="Proteomes" id="UP000298347">
    <property type="component" value="Unassembled WGS sequence"/>
</dbReference>